<dbReference type="PRINTS" id="PR01436">
    <property type="entry name" value="NADHDHGNASE2"/>
</dbReference>
<evidence type="ECO:0000256" key="4">
    <source>
        <dbReference type="ARBA" id="ARBA00021008"/>
    </source>
</evidence>
<evidence type="ECO:0000256" key="12">
    <source>
        <dbReference type="ARBA" id="ARBA00023027"/>
    </source>
</evidence>
<protein>
    <recommendedName>
        <fullName evidence="4 17">NADH-ubiquinone oxidoreductase chain 2</fullName>
        <ecNumber evidence="3 17">7.1.1.2</ecNumber>
    </recommendedName>
</protein>
<keyword evidence="13 17" id="KW-0830">Ubiquinone</keyword>
<feature type="transmembrane region" description="Helical" evidence="17">
    <location>
        <begin position="262"/>
        <end position="285"/>
    </location>
</feature>
<evidence type="ECO:0000256" key="2">
    <source>
        <dbReference type="ARBA" id="ARBA00007012"/>
    </source>
</evidence>
<feature type="transmembrane region" description="Helical" evidence="17">
    <location>
        <begin position="68"/>
        <end position="90"/>
    </location>
</feature>
<evidence type="ECO:0000256" key="9">
    <source>
        <dbReference type="ARBA" id="ARBA00022967"/>
    </source>
</evidence>
<evidence type="ECO:0000256" key="5">
    <source>
        <dbReference type="ARBA" id="ARBA00022448"/>
    </source>
</evidence>
<comment type="function">
    <text evidence="17">Core subunit of the mitochondrial membrane respiratory chain NADH dehydrogenase (Complex I) which catalyzes electron transfer from NADH through the respiratory chain, using ubiquinone as an electron acceptor. Essential for the catalytic activity and assembly of complex I.</text>
</comment>
<keyword evidence="12 17" id="KW-0520">NAD</keyword>
<comment type="catalytic activity">
    <reaction evidence="16 17">
        <text>a ubiquinone + NADH + 5 H(+)(in) = a ubiquinol + NAD(+) + 4 H(+)(out)</text>
        <dbReference type="Rhea" id="RHEA:29091"/>
        <dbReference type="Rhea" id="RHEA-COMP:9565"/>
        <dbReference type="Rhea" id="RHEA-COMP:9566"/>
        <dbReference type="ChEBI" id="CHEBI:15378"/>
        <dbReference type="ChEBI" id="CHEBI:16389"/>
        <dbReference type="ChEBI" id="CHEBI:17976"/>
        <dbReference type="ChEBI" id="CHEBI:57540"/>
        <dbReference type="ChEBI" id="CHEBI:57945"/>
        <dbReference type="EC" id="7.1.1.2"/>
    </reaction>
</comment>
<keyword evidence="9 17" id="KW-1278">Translocase</keyword>
<keyword evidence="15 17" id="KW-0472">Membrane</keyword>
<evidence type="ECO:0000256" key="7">
    <source>
        <dbReference type="ARBA" id="ARBA00022692"/>
    </source>
</evidence>
<dbReference type="InterPro" id="IPR050175">
    <property type="entry name" value="Complex_I_Subunit_2"/>
</dbReference>
<feature type="transmembrane region" description="Helical" evidence="17">
    <location>
        <begin position="162"/>
        <end position="184"/>
    </location>
</feature>
<dbReference type="GO" id="GO:0008137">
    <property type="term" value="F:NADH dehydrogenase (ubiquinone) activity"/>
    <property type="evidence" value="ECO:0007669"/>
    <property type="project" value="UniProtKB-EC"/>
</dbReference>
<feature type="domain" description="NADH:quinone oxidoreductase/Mrp antiporter transmembrane" evidence="18">
    <location>
        <begin position="78"/>
        <end position="275"/>
    </location>
</feature>
<feature type="transmembrane region" description="Helical" evidence="17">
    <location>
        <begin position="7"/>
        <end position="32"/>
    </location>
</feature>
<dbReference type="EC" id="7.1.1.2" evidence="3 17"/>
<dbReference type="GO" id="GO:0006120">
    <property type="term" value="P:mitochondrial electron transport, NADH to ubiquinone"/>
    <property type="evidence" value="ECO:0007669"/>
    <property type="project" value="InterPro"/>
</dbReference>
<keyword evidence="11 17" id="KW-1133">Transmembrane helix</keyword>
<dbReference type="PANTHER" id="PTHR46552:SF1">
    <property type="entry name" value="NADH-UBIQUINONE OXIDOREDUCTASE CHAIN 2"/>
    <property type="match status" value="1"/>
</dbReference>
<proteinExistence type="inferred from homology"/>
<comment type="similarity">
    <text evidence="2 17">Belongs to the complex I subunit 2 family.</text>
</comment>
<accession>A0A1W5HZW1</accession>
<dbReference type="InterPro" id="IPR001750">
    <property type="entry name" value="ND/Mrp_TM"/>
</dbReference>
<name>A0A1W5HZW1_LANLA</name>
<evidence type="ECO:0000256" key="3">
    <source>
        <dbReference type="ARBA" id="ARBA00012944"/>
    </source>
</evidence>
<evidence type="ECO:0000256" key="10">
    <source>
        <dbReference type="ARBA" id="ARBA00022982"/>
    </source>
</evidence>
<gene>
    <name evidence="19" type="primary">ND2</name>
</gene>
<keyword evidence="5" id="KW-0813">Transport</keyword>
<evidence type="ECO:0000256" key="6">
    <source>
        <dbReference type="ARBA" id="ARBA00022660"/>
    </source>
</evidence>
<feature type="transmembrane region" description="Helical" evidence="17">
    <location>
        <begin position="306"/>
        <end position="326"/>
    </location>
</feature>
<dbReference type="GO" id="GO:0005743">
    <property type="term" value="C:mitochondrial inner membrane"/>
    <property type="evidence" value="ECO:0007669"/>
    <property type="project" value="UniProtKB-SubCell"/>
</dbReference>
<evidence type="ECO:0000256" key="13">
    <source>
        <dbReference type="ARBA" id="ARBA00023075"/>
    </source>
</evidence>
<sequence>MSTKTPVFATLLVMTTILVIITTNTMFAWMMMELNMLTFIPLICLQKSITETDTSIKYLIPQSFASTLFMISIIVTTMTSYANVLATTALLMKMGGVPLHTWFPMVMYSINMMAGFLLMTWQKIVPLFLMSIPQLSFTPLILASAAMSALWGSIAGLNQTNIISMLTFSSISHLSWLTLALLLSMKMLCLYLMSYALTLLPIFVMMHFANMKMHKMIMWSSVEKYSMMVLILNLLSLAGFPPLAMFTSKTIIIMMLTNTTMTLILVPMLIGTAISLCFYLAFTFTSMFDLVKPLKLSNKITHLKSMFILSLIFQLFLLPMSFFLMIY</sequence>
<dbReference type="AlphaFoldDB" id="A0A1W5HZW1"/>
<evidence type="ECO:0000256" key="15">
    <source>
        <dbReference type="ARBA" id="ARBA00023136"/>
    </source>
</evidence>
<dbReference type="InterPro" id="IPR003917">
    <property type="entry name" value="NADH_UbQ_OxRdtase_chain2"/>
</dbReference>
<feature type="transmembrane region" description="Helical" evidence="17">
    <location>
        <begin position="230"/>
        <end position="256"/>
    </location>
</feature>
<organism evidence="19">
    <name type="scientific">Lanceolaria lanceolata</name>
    <name type="common">Freshwater pearl mussel</name>
    <name type="synonym">Arconaia lanceolata</name>
    <dbReference type="NCBI Taxonomy" id="2508263"/>
    <lineage>
        <taxon>Eukaryota</taxon>
        <taxon>Metazoa</taxon>
        <taxon>Spiralia</taxon>
        <taxon>Lophotrochozoa</taxon>
        <taxon>Mollusca</taxon>
        <taxon>Bivalvia</taxon>
        <taxon>Autobranchia</taxon>
        <taxon>Heteroconchia</taxon>
        <taxon>Palaeoheterodonta</taxon>
        <taxon>Unionida</taxon>
        <taxon>Unionoidea</taxon>
        <taxon>Unionidae</taxon>
        <taxon>Unioninae</taxon>
        <taxon>Lanceolaria</taxon>
    </lineage>
</organism>
<evidence type="ECO:0000256" key="17">
    <source>
        <dbReference type="RuleBase" id="RU003403"/>
    </source>
</evidence>
<feature type="transmembrane region" description="Helical" evidence="17">
    <location>
        <begin position="190"/>
        <end position="209"/>
    </location>
</feature>
<evidence type="ECO:0000256" key="14">
    <source>
        <dbReference type="ARBA" id="ARBA00023128"/>
    </source>
</evidence>
<evidence type="ECO:0000256" key="16">
    <source>
        <dbReference type="ARBA" id="ARBA00049551"/>
    </source>
</evidence>
<reference evidence="19" key="1">
    <citation type="submission" date="2014-04" db="EMBL/GenBank/DDBJ databases">
        <title>The M-type Complete mitochondrial genome of Arconaia lanceolata.</title>
        <authorList>
            <person name="Guo L."/>
            <person name="Wang G."/>
            <person name="Li J."/>
        </authorList>
    </citation>
    <scope>NUCLEOTIDE SEQUENCE</scope>
</reference>
<keyword evidence="8 17" id="KW-0999">Mitochondrion inner membrane</keyword>
<evidence type="ECO:0000256" key="11">
    <source>
        <dbReference type="ARBA" id="ARBA00022989"/>
    </source>
</evidence>
<evidence type="ECO:0000256" key="8">
    <source>
        <dbReference type="ARBA" id="ARBA00022792"/>
    </source>
</evidence>
<dbReference type="PANTHER" id="PTHR46552">
    <property type="entry name" value="NADH-UBIQUINONE OXIDOREDUCTASE CHAIN 2"/>
    <property type="match status" value="1"/>
</dbReference>
<evidence type="ECO:0000313" key="19">
    <source>
        <dbReference type="EMBL" id="AII23409.1"/>
    </source>
</evidence>
<evidence type="ECO:0000256" key="1">
    <source>
        <dbReference type="ARBA" id="ARBA00004448"/>
    </source>
</evidence>
<feature type="transmembrane region" description="Helical" evidence="17">
    <location>
        <begin position="127"/>
        <end position="150"/>
    </location>
</feature>
<keyword evidence="6 17" id="KW-0679">Respiratory chain</keyword>
<keyword evidence="10 17" id="KW-0249">Electron transport</keyword>
<feature type="transmembrane region" description="Helical" evidence="17">
    <location>
        <begin position="102"/>
        <end position="121"/>
    </location>
</feature>
<dbReference type="Pfam" id="PF00361">
    <property type="entry name" value="Proton_antipo_M"/>
    <property type="match status" value="1"/>
</dbReference>
<dbReference type="EMBL" id="KJ775864">
    <property type="protein sequence ID" value="AII23409.1"/>
    <property type="molecule type" value="Genomic_DNA"/>
</dbReference>
<comment type="subcellular location">
    <subcellularLocation>
        <location evidence="1 17">Mitochondrion inner membrane</location>
        <topology evidence="1 17">Multi-pass membrane protein</topology>
    </subcellularLocation>
</comment>
<evidence type="ECO:0000259" key="18">
    <source>
        <dbReference type="Pfam" id="PF00361"/>
    </source>
</evidence>
<keyword evidence="14 17" id="KW-0496">Mitochondrion</keyword>
<keyword evidence="7 17" id="KW-0812">Transmembrane</keyword>
<geneLocation type="mitochondrion" evidence="19"/>